<evidence type="ECO:0000256" key="4">
    <source>
        <dbReference type="ARBA" id="ARBA00014046"/>
    </source>
</evidence>
<keyword evidence="6 12" id="KW-0274">FAD</keyword>
<dbReference type="FunFam" id="1.10.579.10:FF:000003">
    <property type="entry name" value="Deoxyribodipyrimidine photo-lyase"/>
    <property type="match status" value="1"/>
</dbReference>
<dbReference type="InterPro" id="IPR014729">
    <property type="entry name" value="Rossmann-like_a/b/a_fold"/>
</dbReference>
<dbReference type="AlphaFoldDB" id="A0A1H9ZKD4"/>
<comment type="cofactor">
    <cofactor evidence="12">
        <name>FAD</name>
        <dbReference type="ChEBI" id="CHEBI:57692"/>
    </cofactor>
    <text evidence="12">Binds 1 FAD per subunit.</text>
</comment>
<dbReference type="InterPro" id="IPR036155">
    <property type="entry name" value="Crypto/Photolyase_N_sf"/>
</dbReference>
<feature type="domain" description="Photolyase/cryptochrome alpha/beta" evidence="15">
    <location>
        <begin position="13"/>
        <end position="136"/>
    </location>
</feature>
<evidence type="ECO:0000256" key="8">
    <source>
        <dbReference type="ARBA" id="ARBA00031671"/>
    </source>
</evidence>
<dbReference type="GO" id="GO:0003904">
    <property type="term" value="F:deoxyribodipyrimidine photo-lyase activity"/>
    <property type="evidence" value="ECO:0007669"/>
    <property type="project" value="UniProtKB-EC"/>
</dbReference>
<evidence type="ECO:0000256" key="1">
    <source>
        <dbReference type="ARBA" id="ARBA00001932"/>
    </source>
</evidence>
<dbReference type="InterPro" id="IPR018394">
    <property type="entry name" value="DNA_photolyase_1_CS_C"/>
</dbReference>
<dbReference type="InterPro" id="IPR002081">
    <property type="entry name" value="Cryptochrome/DNA_photolyase_1"/>
</dbReference>
<dbReference type="InterPro" id="IPR005101">
    <property type="entry name" value="Cryptochr/Photolyase_FAD-bd"/>
</dbReference>
<sequence>MVTNKLVKNTTNNTTIVWLRNDLRLRDNRALTAACERGDIIPIYIFEPKSLQQLGGASKWWLHHSLNQLQQSFGGKLLIFVGKPLDILSQLIESTKANAVYWNRRYLPEEIETDIDVKATLSEQQVAVKSFNASLLWEPWQITKQDNTPYKVFTPFYTKGALPKSPAFPLPAPPQMTFGDVPVTSVQLDDIGLLPTIDWDQDFYHHWQPGEAGASQQLALFLDDAVNQYKKDRDVPSLPGTSKLSPHLHFGEISPNQIWYSVKQAPLPESSSADIATYLKELGWREFSYYLLFHFPHMLNENFNAKFNHFKWQHNPEFLTAWQQGKTGIPIVDAGMRELWQTGYMHNRVRMIVASFLTKNLLIDWRYGLQWFHDCLVDADQASNCASWQWVAGSGADAAPYFRIFNPVLQGEKFDKMGEYVSRYCPELAKLPPKYIHKPWQAPEDVLQLAQITLGDTYPHPLVDLKTSREQALSRYAQIKS</sequence>
<dbReference type="PANTHER" id="PTHR11455">
    <property type="entry name" value="CRYPTOCHROME"/>
    <property type="match status" value="1"/>
</dbReference>
<dbReference type="SUPFAM" id="SSF52425">
    <property type="entry name" value="Cryptochrome/photolyase, N-terminal domain"/>
    <property type="match status" value="1"/>
</dbReference>
<dbReference type="GO" id="GO:0000719">
    <property type="term" value="P:photoreactive repair"/>
    <property type="evidence" value="ECO:0007669"/>
    <property type="project" value="UniProtKB-ARBA"/>
</dbReference>
<keyword evidence="7 14" id="KW-0157">Chromophore</keyword>
<gene>
    <name evidence="16" type="ORF">SAMN05660429_00487</name>
</gene>
<feature type="site" description="Electron transfer via tryptophanyl radical" evidence="13">
    <location>
        <position position="365"/>
    </location>
</feature>
<dbReference type="PROSITE" id="PS51645">
    <property type="entry name" value="PHR_CRY_ALPHA_BETA"/>
    <property type="match status" value="1"/>
</dbReference>
<comment type="catalytic activity">
    <reaction evidence="9">
        <text>cyclobutadipyrimidine (in DNA) = 2 pyrimidine residues (in DNA).</text>
        <dbReference type="EC" id="4.1.99.3"/>
    </reaction>
</comment>
<dbReference type="InterPro" id="IPR006050">
    <property type="entry name" value="DNA_photolyase_N"/>
</dbReference>
<evidence type="ECO:0000313" key="17">
    <source>
        <dbReference type="Proteomes" id="UP000199308"/>
    </source>
</evidence>
<dbReference type="GO" id="GO:0071949">
    <property type="term" value="F:FAD binding"/>
    <property type="evidence" value="ECO:0007669"/>
    <property type="project" value="TreeGrafter"/>
</dbReference>
<feature type="site" description="Electron transfer via tryptophanyl radical" evidence="13">
    <location>
        <position position="388"/>
    </location>
</feature>
<dbReference type="InterPro" id="IPR036134">
    <property type="entry name" value="Crypto/Photolyase_FAD-like_sf"/>
</dbReference>
<reference evidence="16 17" key="1">
    <citation type="submission" date="2016-10" db="EMBL/GenBank/DDBJ databases">
        <authorList>
            <person name="de Groot N.N."/>
        </authorList>
    </citation>
    <scope>NUCLEOTIDE SEQUENCE [LARGE SCALE GENOMIC DNA]</scope>
    <source>
        <strain evidence="16 17">DSM 19706</strain>
    </source>
</reference>
<dbReference type="PROSITE" id="PS00691">
    <property type="entry name" value="DNA_PHOTOLYASES_1_2"/>
    <property type="match status" value="1"/>
</dbReference>
<evidence type="ECO:0000256" key="2">
    <source>
        <dbReference type="ARBA" id="ARBA00005862"/>
    </source>
</evidence>
<evidence type="ECO:0000256" key="6">
    <source>
        <dbReference type="ARBA" id="ARBA00022827"/>
    </source>
</evidence>
<evidence type="ECO:0000256" key="10">
    <source>
        <dbReference type="ARBA" id="ARBA00059220"/>
    </source>
</evidence>
<keyword evidence="16" id="KW-0456">Lyase</keyword>
<accession>A0A1H9ZKD4</accession>
<comment type="cofactor">
    <cofactor evidence="1">
        <name>(6R)-5,10-methylene-5,6,7,8-tetrahydrofolate</name>
        <dbReference type="ChEBI" id="CHEBI:15636"/>
    </cofactor>
</comment>
<evidence type="ECO:0000256" key="14">
    <source>
        <dbReference type="RuleBase" id="RU004182"/>
    </source>
</evidence>
<evidence type="ECO:0000256" key="5">
    <source>
        <dbReference type="ARBA" id="ARBA00022630"/>
    </source>
</evidence>
<dbReference type="PRINTS" id="PR00147">
    <property type="entry name" value="DNAPHOTLYASE"/>
</dbReference>
<evidence type="ECO:0000313" key="16">
    <source>
        <dbReference type="EMBL" id="SES82063.1"/>
    </source>
</evidence>
<comment type="similarity">
    <text evidence="14">Belongs to the DNA photolyase family.</text>
</comment>
<dbReference type="EC" id="4.1.99.3" evidence="3"/>
<protein>
    <recommendedName>
        <fullName evidence="4">Deoxyribodipyrimidine photo-lyase</fullName>
        <ecNumber evidence="3">4.1.99.3</ecNumber>
    </recommendedName>
    <alternativeName>
        <fullName evidence="8">DNA photolyase</fullName>
    </alternativeName>
    <alternativeName>
        <fullName evidence="11">Photoreactivating enzyme</fullName>
    </alternativeName>
</protein>
<dbReference type="RefSeq" id="WP_245732042.1">
    <property type="nucleotide sequence ID" value="NZ_AP027363.1"/>
</dbReference>
<evidence type="ECO:0000256" key="13">
    <source>
        <dbReference type="PIRSR" id="PIRSR602081-2"/>
    </source>
</evidence>
<feature type="binding site" evidence="12">
    <location>
        <position position="278"/>
    </location>
    <ligand>
        <name>FAD</name>
        <dbReference type="ChEBI" id="CHEBI:57692"/>
    </ligand>
</feature>
<name>A0A1H9ZKD4_THASX</name>
<comment type="similarity">
    <text evidence="2">Belongs to the DNA photolyase class-1 family.</text>
</comment>
<keyword evidence="5 12" id="KW-0285">Flavoprotein</keyword>
<feature type="binding site" evidence="12">
    <location>
        <begin position="241"/>
        <end position="245"/>
    </location>
    <ligand>
        <name>FAD</name>
        <dbReference type="ChEBI" id="CHEBI:57692"/>
    </ligand>
</feature>
<organism evidence="16 17">
    <name type="scientific">Thalassotalea agarivorans</name>
    <name type="common">Thalassomonas agarivorans</name>
    <dbReference type="NCBI Taxonomy" id="349064"/>
    <lineage>
        <taxon>Bacteria</taxon>
        <taxon>Pseudomonadati</taxon>
        <taxon>Pseudomonadota</taxon>
        <taxon>Gammaproteobacteria</taxon>
        <taxon>Alteromonadales</taxon>
        <taxon>Colwelliaceae</taxon>
        <taxon>Thalassotalea</taxon>
    </lineage>
</organism>
<feature type="site" description="Electron transfer via tryptophanyl radical" evidence="13">
    <location>
        <position position="312"/>
    </location>
</feature>
<feature type="binding site" evidence="12">
    <location>
        <begin position="378"/>
        <end position="380"/>
    </location>
    <ligand>
        <name>FAD</name>
        <dbReference type="ChEBI" id="CHEBI:57692"/>
    </ligand>
</feature>
<evidence type="ECO:0000256" key="12">
    <source>
        <dbReference type="PIRSR" id="PIRSR602081-1"/>
    </source>
</evidence>
<proteinExistence type="inferred from homology"/>
<dbReference type="Gene3D" id="1.25.40.80">
    <property type="match status" value="1"/>
</dbReference>
<comment type="function">
    <text evidence="10">Involved in repair of UV radiation-induced DNA damage. Catalyzes the light-dependent monomerization (300-600 nm) of cyclobutyl pyrimidine dimers (in cis-syn configuration), which are formed between adjacent bases on the same DNA strand upon exposure to ultraviolet radiation.</text>
</comment>
<keyword evidence="17" id="KW-1185">Reference proteome</keyword>
<feature type="binding site" evidence="12">
    <location>
        <position position="229"/>
    </location>
    <ligand>
        <name>FAD</name>
        <dbReference type="ChEBI" id="CHEBI:57692"/>
    </ligand>
</feature>
<evidence type="ECO:0000256" key="9">
    <source>
        <dbReference type="ARBA" id="ARBA00033999"/>
    </source>
</evidence>
<dbReference type="Proteomes" id="UP000199308">
    <property type="component" value="Unassembled WGS sequence"/>
</dbReference>
<evidence type="ECO:0000256" key="11">
    <source>
        <dbReference type="ARBA" id="ARBA00083107"/>
    </source>
</evidence>
<dbReference type="EMBL" id="FOHK01000002">
    <property type="protein sequence ID" value="SES82063.1"/>
    <property type="molecule type" value="Genomic_DNA"/>
</dbReference>
<evidence type="ECO:0000256" key="7">
    <source>
        <dbReference type="ARBA" id="ARBA00022991"/>
    </source>
</evidence>
<dbReference type="PANTHER" id="PTHR11455:SF9">
    <property type="entry name" value="CRYPTOCHROME CIRCADIAN CLOCK 5 ISOFORM X1"/>
    <property type="match status" value="1"/>
</dbReference>
<dbReference type="Gene3D" id="1.10.579.10">
    <property type="entry name" value="DNA Cyclobutane Dipyrimidine Photolyase, subunit A, domain 3"/>
    <property type="match status" value="1"/>
</dbReference>
<dbReference type="PROSITE" id="PS00394">
    <property type="entry name" value="DNA_PHOTOLYASES_1_1"/>
    <property type="match status" value="1"/>
</dbReference>
<dbReference type="Pfam" id="PF03441">
    <property type="entry name" value="FAD_binding_7"/>
    <property type="match status" value="1"/>
</dbReference>
<dbReference type="STRING" id="349064.SAMN05660429_00487"/>
<dbReference type="Pfam" id="PF00875">
    <property type="entry name" value="DNA_photolyase"/>
    <property type="match status" value="1"/>
</dbReference>
<dbReference type="SUPFAM" id="SSF48173">
    <property type="entry name" value="Cryptochrome/photolyase FAD-binding domain"/>
    <property type="match status" value="1"/>
</dbReference>
<dbReference type="GO" id="GO:0003677">
    <property type="term" value="F:DNA binding"/>
    <property type="evidence" value="ECO:0007669"/>
    <property type="project" value="TreeGrafter"/>
</dbReference>
<evidence type="ECO:0000256" key="3">
    <source>
        <dbReference type="ARBA" id="ARBA00013149"/>
    </source>
</evidence>
<dbReference type="Gene3D" id="3.40.50.620">
    <property type="entry name" value="HUPs"/>
    <property type="match status" value="1"/>
</dbReference>
<evidence type="ECO:0000259" key="15">
    <source>
        <dbReference type="PROSITE" id="PS51645"/>
    </source>
</evidence>